<keyword evidence="2" id="KW-0472">Membrane</keyword>
<reference evidence="3 4" key="1">
    <citation type="submission" date="2017-10" db="EMBL/GenBank/DDBJ databases">
        <title>Paenichitinophaga pekingensis gen. nov., sp. nov., isolated from activated sludge.</title>
        <authorList>
            <person name="Jin D."/>
            <person name="Kong X."/>
            <person name="Deng Y."/>
            <person name="Bai Z."/>
        </authorList>
    </citation>
    <scope>NUCLEOTIDE SEQUENCE [LARGE SCALE GENOMIC DNA]</scope>
    <source>
        <strain evidence="3 4">13</strain>
    </source>
</reference>
<keyword evidence="2" id="KW-1133">Transmembrane helix</keyword>
<feature type="transmembrane region" description="Helical" evidence="2">
    <location>
        <begin position="6"/>
        <end position="22"/>
    </location>
</feature>
<dbReference type="KEGG" id="cbae:COR50_18180"/>
<dbReference type="AlphaFoldDB" id="A0A291QYC3"/>
<dbReference type="Proteomes" id="UP000220133">
    <property type="component" value="Chromosome"/>
</dbReference>
<feature type="region of interest" description="Disordered" evidence="1">
    <location>
        <begin position="84"/>
        <end position="106"/>
    </location>
</feature>
<evidence type="ECO:0000256" key="2">
    <source>
        <dbReference type="SAM" id="Phobius"/>
    </source>
</evidence>
<feature type="compositionally biased region" description="Low complexity" evidence="1">
    <location>
        <begin position="84"/>
        <end position="96"/>
    </location>
</feature>
<name>A0A291QYC3_9BACT</name>
<evidence type="ECO:0000256" key="1">
    <source>
        <dbReference type="SAM" id="MobiDB-lite"/>
    </source>
</evidence>
<gene>
    <name evidence="3" type="ORF">COR50_18180</name>
</gene>
<dbReference type="RefSeq" id="WP_098195309.1">
    <property type="nucleotide sequence ID" value="NZ_CP023777.1"/>
</dbReference>
<protein>
    <submittedName>
        <fullName evidence="3">Molybdenum ABC transporter permease</fullName>
    </submittedName>
</protein>
<keyword evidence="2" id="KW-0812">Transmembrane</keyword>
<sequence>MDASLILGIIALAIGLPLRYWINRRKFYRRSPFGSEGFSSYEQSWMTRFVERVGKWLAYALILFGILGVLAHYSLKKKKEKAAQQAATEQHHAAAAITGNSPSRLS</sequence>
<evidence type="ECO:0000313" key="3">
    <source>
        <dbReference type="EMBL" id="ATL48940.1"/>
    </source>
</evidence>
<evidence type="ECO:0000313" key="4">
    <source>
        <dbReference type="Proteomes" id="UP000220133"/>
    </source>
</evidence>
<proteinExistence type="predicted"/>
<organism evidence="3 4">
    <name type="scientific">Chitinophaga caeni</name>
    <dbReference type="NCBI Taxonomy" id="2029983"/>
    <lineage>
        <taxon>Bacteria</taxon>
        <taxon>Pseudomonadati</taxon>
        <taxon>Bacteroidota</taxon>
        <taxon>Chitinophagia</taxon>
        <taxon>Chitinophagales</taxon>
        <taxon>Chitinophagaceae</taxon>
        <taxon>Chitinophaga</taxon>
    </lineage>
</organism>
<accession>A0A291QYC3</accession>
<keyword evidence="4" id="KW-1185">Reference proteome</keyword>
<dbReference type="EMBL" id="CP023777">
    <property type="protein sequence ID" value="ATL48940.1"/>
    <property type="molecule type" value="Genomic_DNA"/>
</dbReference>
<dbReference type="OrthoDB" id="1376305at2"/>
<feature type="transmembrane region" description="Helical" evidence="2">
    <location>
        <begin position="56"/>
        <end position="75"/>
    </location>
</feature>